<organism evidence="1 3">
    <name type="scientific">Kurthia zopfii</name>
    <dbReference type="NCBI Taxonomy" id="1650"/>
    <lineage>
        <taxon>Bacteria</taxon>
        <taxon>Bacillati</taxon>
        <taxon>Bacillota</taxon>
        <taxon>Bacilli</taxon>
        <taxon>Bacillales</taxon>
        <taxon>Caryophanaceae</taxon>
        <taxon>Kurthia</taxon>
    </lineage>
</organism>
<dbReference type="OrthoDB" id="2417742at2"/>
<dbReference type="PANTHER" id="PTHR39156:SF2">
    <property type="entry name" value="DNA PRIMASE (BACTERIAL TYPE) AND SMALL PRIMASE-LIKE PROTEINS"/>
    <property type="match status" value="1"/>
</dbReference>
<reference evidence="1 3" key="1">
    <citation type="submission" date="2018-06" db="EMBL/GenBank/DDBJ databases">
        <authorList>
            <consortium name="Pathogen Informatics"/>
            <person name="Doyle S."/>
        </authorList>
    </citation>
    <scope>NUCLEOTIDE SEQUENCE [LARGE SCALE GENOMIC DNA]</scope>
    <source>
        <strain evidence="1 3">NCTC10597</strain>
    </source>
</reference>
<dbReference type="SUPFAM" id="SSF110455">
    <property type="entry name" value="Toprim domain"/>
    <property type="match status" value="1"/>
</dbReference>
<evidence type="ECO:0000313" key="1">
    <source>
        <dbReference type="EMBL" id="STX10479.1"/>
    </source>
</evidence>
<dbReference type="PANTHER" id="PTHR39156">
    <property type="entry name" value="RIBONUCLEASE M5"/>
    <property type="match status" value="1"/>
</dbReference>
<dbReference type="AlphaFoldDB" id="A0A8B4QCQ9"/>
<dbReference type="Proteomes" id="UP000294641">
    <property type="component" value="Unassembled WGS sequence"/>
</dbReference>
<evidence type="ECO:0000313" key="3">
    <source>
        <dbReference type="Proteomes" id="UP000254330"/>
    </source>
</evidence>
<dbReference type="EMBL" id="UGNP01000001">
    <property type="protein sequence ID" value="STX10479.1"/>
    <property type="molecule type" value="Genomic_DNA"/>
</dbReference>
<protein>
    <submittedName>
        <fullName evidence="1">Ribonuclease M5</fullName>
    </submittedName>
    <submittedName>
        <fullName evidence="2">Toprim domain protein</fullName>
    </submittedName>
</protein>
<dbReference type="GO" id="GO:0006364">
    <property type="term" value="P:rRNA processing"/>
    <property type="evidence" value="ECO:0007669"/>
    <property type="project" value="TreeGrafter"/>
</dbReference>
<comment type="caution">
    <text evidence="1">The sequence shown here is derived from an EMBL/GenBank/DDBJ whole genome shotgun (WGS) entry which is preliminary data.</text>
</comment>
<name>A0A8B4QCQ9_9BACL</name>
<dbReference type="EMBL" id="SNZG01000003">
    <property type="protein sequence ID" value="TDR42684.1"/>
    <property type="molecule type" value="Genomic_DNA"/>
</dbReference>
<sequence>MVTDQVIIVEGRQDKLKLQPILDEYVEIICTNGTFSRNRIEQMLEPFECCEFYAFFDEDEMGKKHRKLFNSVYPESNHLYTRSVYGGVEQTPRKHLARVLQDAGFAVKRGFLLSKG</sequence>
<dbReference type="Proteomes" id="UP000254330">
    <property type="component" value="Unassembled WGS sequence"/>
</dbReference>
<keyword evidence="4" id="KW-1185">Reference proteome</keyword>
<reference evidence="2 4" key="2">
    <citation type="submission" date="2019-03" db="EMBL/GenBank/DDBJ databases">
        <title>Genomic Encyclopedia of Type Strains, Phase IV (KMG-IV): sequencing the most valuable type-strain genomes for metagenomic binning, comparative biology and taxonomic classification.</title>
        <authorList>
            <person name="Goeker M."/>
        </authorList>
    </citation>
    <scope>NUCLEOTIDE SEQUENCE [LARGE SCALE GENOMIC DNA]</scope>
    <source>
        <strain evidence="2 4">DSM 20580</strain>
    </source>
</reference>
<accession>A0A8B4QCQ9</accession>
<proteinExistence type="predicted"/>
<evidence type="ECO:0000313" key="4">
    <source>
        <dbReference type="Proteomes" id="UP000294641"/>
    </source>
</evidence>
<dbReference type="GO" id="GO:0043822">
    <property type="term" value="F:ribonuclease M5 activity"/>
    <property type="evidence" value="ECO:0007669"/>
    <property type="project" value="TreeGrafter"/>
</dbReference>
<dbReference type="Gene3D" id="3.40.1360.10">
    <property type="match status" value="1"/>
</dbReference>
<dbReference type="RefSeq" id="WP_109348570.1">
    <property type="nucleotide sequence ID" value="NZ_QFVS01000003.1"/>
</dbReference>
<evidence type="ECO:0000313" key="2">
    <source>
        <dbReference type="EMBL" id="TDR42684.1"/>
    </source>
</evidence>
<gene>
    <name evidence="2" type="ORF">DFR61_10359</name>
    <name evidence="1" type="ORF">NCTC10597_02226</name>
</gene>